<dbReference type="RefSeq" id="WP_129600535.1">
    <property type="nucleotide sequence ID" value="NZ_SBLB01000001.1"/>
</dbReference>
<feature type="chain" id="PRO_5020871004" description="Secretion system C-terminal sorting domain-containing protein" evidence="1">
    <location>
        <begin position="25"/>
        <end position="133"/>
    </location>
</feature>
<evidence type="ECO:0000259" key="2">
    <source>
        <dbReference type="Pfam" id="PF18962"/>
    </source>
</evidence>
<comment type="caution">
    <text evidence="3">The sequence shown here is derived from an EMBL/GenBank/DDBJ whole genome shotgun (WGS) entry which is preliminary data.</text>
</comment>
<dbReference type="Proteomes" id="UP000290407">
    <property type="component" value="Unassembled WGS sequence"/>
</dbReference>
<protein>
    <recommendedName>
        <fullName evidence="2">Secretion system C-terminal sorting domain-containing protein</fullName>
    </recommendedName>
</protein>
<keyword evidence="1" id="KW-0732">Signal</keyword>
<dbReference type="InterPro" id="IPR026444">
    <property type="entry name" value="Secre_tail"/>
</dbReference>
<evidence type="ECO:0000313" key="3">
    <source>
        <dbReference type="EMBL" id="RYC71646.1"/>
    </source>
</evidence>
<evidence type="ECO:0000313" key="4">
    <source>
        <dbReference type="Proteomes" id="UP000290407"/>
    </source>
</evidence>
<name>A0A4Q2UQF3_9BACT</name>
<feature type="domain" description="Secretion system C-terminal sorting" evidence="2">
    <location>
        <begin position="46"/>
        <end position="117"/>
    </location>
</feature>
<dbReference type="AlphaFoldDB" id="A0A4Q2UQF3"/>
<dbReference type="Pfam" id="PF18962">
    <property type="entry name" value="Por_Secre_tail"/>
    <property type="match status" value="1"/>
</dbReference>
<keyword evidence="4" id="KW-1185">Reference proteome</keyword>
<dbReference type="Gene3D" id="2.60.40.3080">
    <property type="match status" value="1"/>
</dbReference>
<evidence type="ECO:0000256" key="1">
    <source>
        <dbReference type="SAM" id="SignalP"/>
    </source>
</evidence>
<gene>
    <name evidence="3" type="ORF">EQG79_05805</name>
</gene>
<reference evidence="3 4" key="1">
    <citation type="submission" date="2019-01" db="EMBL/GenBank/DDBJ databases">
        <title>Spirosoma flava sp. nov., a propanil-degrading bacterium isolated from herbicide-contaminated soil.</title>
        <authorList>
            <person name="Zhang L."/>
            <person name="Jiang J.-D."/>
        </authorList>
    </citation>
    <scope>NUCLEOTIDE SEQUENCE [LARGE SCALE GENOMIC DNA]</scope>
    <source>
        <strain evidence="3 4">TY50</strain>
    </source>
</reference>
<sequence>MKTLIKSLALTILTGIATTSFSLAETKPIVRPTAAASFKTGVYSTPSGKLHISLDKQTGGTVDVRLKDAKGTVLYSERLGRNETRYRTRLDLSELENGTYELEMTNGVETTRQTVVINAQQQRIVNIQLLAAN</sequence>
<organism evidence="3 4">
    <name type="scientific">Spirosoma sordidisoli</name>
    <dbReference type="NCBI Taxonomy" id="2502893"/>
    <lineage>
        <taxon>Bacteria</taxon>
        <taxon>Pseudomonadati</taxon>
        <taxon>Bacteroidota</taxon>
        <taxon>Cytophagia</taxon>
        <taxon>Cytophagales</taxon>
        <taxon>Cytophagaceae</taxon>
        <taxon>Spirosoma</taxon>
    </lineage>
</organism>
<accession>A0A4Q2UQF3</accession>
<proteinExistence type="predicted"/>
<dbReference type="EMBL" id="SBLB01000001">
    <property type="protein sequence ID" value="RYC71646.1"/>
    <property type="molecule type" value="Genomic_DNA"/>
</dbReference>
<feature type="signal peptide" evidence="1">
    <location>
        <begin position="1"/>
        <end position="24"/>
    </location>
</feature>